<dbReference type="InterPro" id="IPR016135">
    <property type="entry name" value="UBQ-conjugating_enzyme/RWD"/>
</dbReference>
<dbReference type="InterPro" id="IPR000608">
    <property type="entry name" value="UBC"/>
</dbReference>
<dbReference type="InterPro" id="IPR050113">
    <property type="entry name" value="Ub_conjugating_enzyme"/>
</dbReference>
<evidence type="ECO:0000313" key="2">
    <source>
        <dbReference type="EMBL" id="JAP94288.1"/>
    </source>
</evidence>
<dbReference type="Gene3D" id="3.10.110.10">
    <property type="entry name" value="Ubiquitin Conjugating Enzyme"/>
    <property type="match status" value="1"/>
</dbReference>
<dbReference type="SUPFAM" id="SSF54495">
    <property type="entry name" value="UBC-like"/>
    <property type="match status" value="1"/>
</dbReference>
<reference evidence="2" key="1">
    <citation type="submission" date="2015-07" db="EMBL/GenBank/DDBJ databases">
        <title>Adaptation to a free-living lifestyle via gene acquisitions in the diplomonad Trepomonas sp. PC1.</title>
        <authorList>
            <person name="Xu F."/>
            <person name="Jerlstrom-Hultqvist J."/>
            <person name="Kolisko M."/>
            <person name="Simpson A.G.B."/>
            <person name="Roger A.J."/>
            <person name="Svard S.G."/>
            <person name="Andersson J.O."/>
        </authorList>
    </citation>
    <scope>NUCLEOTIDE SEQUENCE</scope>
    <source>
        <strain evidence="2">PC1</strain>
    </source>
</reference>
<dbReference type="PROSITE" id="PS50127">
    <property type="entry name" value="UBC_2"/>
    <property type="match status" value="1"/>
</dbReference>
<dbReference type="PANTHER" id="PTHR24067">
    <property type="entry name" value="UBIQUITIN-CONJUGATING ENZYME E2"/>
    <property type="match status" value="1"/>
</dbReference>
<organism evidence="2">
    <name type="scientific">Trepomonas sp. PC1</name>
    <dbReference type="NCBI Taxonomy" id="1076344"/>
    <lineage>
        <taxon>Eukaryota</taxon>
        <taxon>Metamonada</taxon>
        <taxon>Diplomonadida</taxon>
        <taxon>Hexamitidae</taxon>
        <taxon>Hexamitinae</taxon>
        <taxon>Trepomonas</taxon>
    </lineage>
</organism>
<gene>
    <name evidence="2" type="ORF">TPC1_13121</name>
</gene>
<dbReference type="EMBL" id="GDID01002318">
    <property type="protein sequence ID" value="JAP94288.1"/>
    <property type="molecule type" value="Transcribed_RNA"/>
</dbReference>
<proteinExistence type="predicted"/>
<accession>A0A146KDJ3</accession>
<evidence type="ECO:0000259" key="1">
    <source>
        <dbReference type="PROSITE" id="PS50127"/>
    </source>
</evidence>
<protein>
    <submittedName>
        <fullName evidence="2">Ubiquitin-conjugating enzyme E2</fullName>
    </submittedName>
</protein>
<dbReference type="Pfam" id="PF00179">
    <property type="entry name" value="UQ_con"/>
    <property type="match status" value="1"/>
</dbReference>
<sequence length="168" mass="19193">MKALGQQFREVSKLDWCKVFIPDKTNAFVWHVAVKGPEDTPYKEGIYHMVLDFRPPARMHYRTGGNMYPEQPPYMFCMNHSGSFITNKTLCVKGATMEGEVTGHYYTPGTTVEAILTAMRMYLDSPDRSGVGFMQASQMNPQDKEKYAQESKKYVCPICKANHAELFK</sequence>
<feature type="domain" description="UBC core" evidence="1">
    <location>
        <begin position="1"/>
        <end position="160"/>
    </location>
</feature>
<dbReference type="SMART" id="SM00212">
    <property type="entry name" value="UBCc"/>
    <property type="match status" value="1"/>
</dbReference>
<name>A0A146KDJ3_9EUKA</name>
<dbReference type="AlphaFoldDB" id="A0A146KDJ3"/>